<sequence length="119" mass="12749">MTTKPWADPLVARYAIVIDGWAMGTVGMSWRDGGEPEVFYALKSAGRGRGAATGSVRLLTNWLFDHGFSAVALETVAGNTASEKVAERAGFRPADSYLGSQGGEPVQVNRWLRHSAPLV</sequence>
<protein>
    <submittedName>
        <fullName evidence="2">GNAT family protein</fullName>
    </submittedName>
</protein>
<accession>A0ABW4Q7N3</accession>
<dbReference type="RefSeq" id="WP_343879590.1">
    <property type="nucleotide sequence ID" value="NZ_BAAAIJ010000043.1"/>
</dbReference>
<organism evidence="2 3">
    <name type="scientific">Arthrobacter flavus</name>
    <dbReference type="NCBI Taxonomy" id="95172"/>
    <lineage>
        <taxon>Bacteria</taxon>
        <taxon>Bacillati</taxon>
        <taxon>Actinomycetota</taxon>
        <taxon>Actinomycetes</taxon>
        <taxon>Micrococcales</taxon>
        <taxon>Micrococcaceae</taxon>
        <taxon>Arthrobacter</taxon>
    </lineage>
</organism>
<feature type="domain" description="N-acetyltransferase" evidence="1">
    <location>
        <begin position="1"/>
        <end position="117"/>
    </location>
</feature>
<gene>
    <name evidence="2" type="ORF">ACFSFX_08965</name>
</gene>
<dbReference type="SUPFAM" id="SSF55729">
    <property type="entry name" value="Acyl-CoA N-acyltransferases (Nat)"/>
    <property type="match status" value="1"/>
</dbReference>
<dbReference type="PANTHER" id="PTHR43441">
    <property type="entry name" value="RIBOSOMAL-PROTEIN-SERINE ACETYLTRANSFERASE"/>
    <property type="match status" value="1"/>
</dbReference>
<evidence type="ECO:0000313" key="3">
    <source>
        <dbReference type="Proteomes" id="UP001597307"/>
    </source>
</evidence>
<dbReference type="Proteomes" id="UP001597307">
    <property type="component" value="Unassembled WGS sequence"/>
</dbReference>
<dbReference type="InterPro" id="IPR051908">
    <property type="entry name" value="Ribosomal_N-acetyltransferase"/>
</dbReference>
<dbReference type="PANTHER" id="PTHR43441:SF6">
    <property type="entry name" value="N-ACETYLTRANSFERASE DOMAIN-CONTAINING PROTEIN"/>
    <property type="match status" value="1"/>
</dbReference>
<comment type="caution">
    <text evidence="2">The sequence shown here is derived from an EMBL/GenBank/DDBJ whole genome shotgun (WGS) entry which is preliminary data.</text>
</comment>
<evidence type="ECO:0000259" key="1">
    <source>
        <dbReference type="PROSITE" id="PS51186"/>
    </source>
</evidence>
<evidence type="ECO:0000313" key="2">
    <source>
        <dbReference type="EMBL" id="MFD1846725.1"/>
    </source>
</evidence>
<dbReference type="PROSITE" id="PS51186">
    <property type="entry name" value="GNAT"/>
    <property type="match status" value="1"/>
</dbReference>
<proteinExistence type="predicted"/>
<dbReference type="Gene3D" id="3.40.630.30">
    <property type="match status" value="1"/>
</dbReference>
<dbReference type="InterPro" id="IPR016181">
    <property type="entry name" value="Acyl_CoA_acyltransferase"/>
</dbReference>
<name>A0ABW4Q7N3_9MICC</name>
<keyword evidence="3" id="KW-1185">Reference proteome</keyword>
<dbReference type="InterPro" id="IPR000182">
    <property type="entry name" value="GNAT_dom"/>
</dbReference>
<reference evidence="3" key="1">
    <citation type="journal article" date="2019" name="Int. J. Syst. Evol. Microbiol.">
        <title>The Global Catalogue of Microorganisms (GCM) 10K type strain sequencing project: providing services to taxonomists for standard genome sequencing and annotation.</title>
        <authorList>
            <consortium name="The Broad Institute Genomics Platform"/>
            <consortium name="The Broad Institute Genome Sequencing Center for Infectious Disease"/>
            <person name="Wu L."/>
            <person name="Ma J."/>
        </authorList>
    </citation>
    <scope>NUCLEOTIDE SEQUENCE [LARGE SCALE GENOMIC DNA]</scope>
    <source>
        <strain evidence="3">JCM 11496</strain>
    </source>
</reference>
<dbReference type="EMBL" id="JBHUGA010000026">
    <property type="protein sequence ID" value="MFD1846725.1"/>
    <property type="molecule type" value="Genomic_DNA"/>
</dbReference>
<dbReference type="Pfam" id="PF13302">
    <property type="entry name" value="Acetyltransf_3"/>
    <property type="match status" value="1"/>
</dbReference>